<dbReference type="AlphaFoldDB" id="A0A7C4QRP8"/>
<accession>A0A7C4QRP8</accession>
<dbReference type="GO" id="GO:0008168">
    <property type="term" value="F:methyltransferase activity"/>
    <property type="evidence" value="ECO:0007669"/>
    <property type="project" value="UniProtKB-KW"/>
</dbReference>
<organism evidence="1">
    <name type="scientific">Schlesneria paludicola</name>
    <dbReference type="NCBI Taxonomy" id="360056"/>
    <lineage>
        <taxon>Bacteria</taxon>
        <taxon>Pseudomonadati</taxon>
        <taxon>Planctomycetota</taxon>
        <taxon>Planctomycetia</taxon>
        <taxon>Planctomycetales</taxon>
        <taxon>Planctomycetaceae</taxon>
        <taxon>Schlesneria</taxon>
    </lineage>
</organism>
<reference evidence="1" key="1">
    <citation type="journal article" date="2020" name="mSystems">
        <title>Genome- and Community-Level Interaction Insights into Carbon Utilization and Element Cycling Functions of Hydrothermarchaeota in Hydrothermal Sediment.</title>
        <authorList>
            <person name="Zhou Z."/>
            <person name="Liu Y."/>
            <person name="Xu W."/>
            <person name="Pan J."/>
            <person name="Luo Z.H."/>
            <person name="Li M."/>
        </authorList>
    </citation>
    <scope>NUCLEOTIDE SEQUENCE [LARGE SCALE GENOMIC DNA]</scope>
    <source>
        <strain evidence="1">SpSt-508</strain>
    </source>
</reference>
<keyword evidence="1" id="KW-0808">Transferase</keyword>
<dbReference type="EMBL" id="DSVQ01000015">
    <property type="protein sequence ID" value="HGT39728.1"/>
    <property type="molecule type" value="Genomic_DNA"/>
</dbReference>
<sequence>MLIRVPSFAKALGVSPADQRRIEALAHATAEAAQGMAHLDDYRALGAICCDLRPRRIFEIGTFLGTTSNFFLELLPEAVVVSIAYVRPRLRFWSPKYNNSSLAAGEIGSRVTPANRPRFRQLLGDSHRLVAAELLREFGPFDLVFIDGDHTHRGVALDTELSRQVLSERGGIAWHDANPIDKYLDVRRYLERDLFAPALATTDHYRGGVAYWHPALATRGLLCPPPESAASAA</sequence>
<comment type="caution">
    <text evidence="1">The sequence shown here is derived from an EMBL/GenBank/DDBJ whole genome shotgun (WGS) entry which is preliminary data.</text>
</comment>
<dbReference type="GO" id="GO:0032259">
    <property type="term" value="P:methylation"/>
    <property type="evidence" value="ECO:0007669"/>
    <property type="project" value="UniProtKB-KW"/>
</dbReference>
<keyword evidence="1" id="KW-0489">Methyltransferase</keyword>
<dbReference type="InterPro" id="IPR029063">
    <property type="entry name" value="SAM-dependent_MTases_sf"/>
</dbReference>
<dbReference type="Pfam" id="PF13578">
    <property type="entry name" value="Methyltransf_24"/>
    <property type="match status" value="1"/>
</dbReference>
<dbReference type="Gene3D" id="3.40.50.150">
    <property type="entry name" value="Vaccinia Virus protein VP39"/>
    <property type="match status" value="1"/>
</dbReference>
<protein>
    <submittedName>
        <fullName evidence="1">Class I SAM-dependent methyltransferase</fullName>
    </submittedName>
</protein>
<proteinExistence type="predicted"/>
<name>A0A7C4QRP8_9PLAN</name>
<gene>
    <name evidence="1" type="ORF">ENS64_10780</name>
</gene>
<dbReference type="SUPFAM" id="SSF53335">
    <property type="entry name" value="S-adenosyl-L-methionine-dependent methyltransferases"/>
    <property type="match status" value="1"/>
</dbReference>
<evidence type="ECO:0000313" key="1">
    <source>
        <dbReference type="EMBL" id="HGT39728.1"/>
    </source>
</evidence>